<keyword evidence="3" id="KW-1185">Reference proteome</keyword>
<proteinExistence type="predicted"/>
<dbReference type="OrthoDB" id="20998at2"/>
<dbReference type="RefSeq" id="WP_093318924.1">
    <property type="nucleotide sequence ID" value="NZ_FOHV01000008.1"/>
</dbReference>
<feature type="signal peptide" evidence="1">
    <location>
        <begin position="1"/>
        <end position="24"/>
    </location>
</feature>
<dbReference type="AlphaFoldDB" id="A0A1I0BRZ9"/>
<evidence type="ECO:0000313" key="3">
    <source>
        <dbReference type="Proteomes" id="UP000242642"/>
    </source>
</evidence>
<feature type="chain" id="PRO_5017192381" description="Lipoprotein" evidence="1">
    <location>
        <begin position="25"/>
        <end position="299"/>
    </location>
</feature>
<dbReference type="Proteomes" id="UP000242642">
    <property type="component" value="Unassembled WGS sequence"/>
</dbReference>
<protein>
    <recommendedName>
        <fullName evidence="4">Lipoprotein</fullName>
    </recommendedName>
</protein>
<gene>
    <name evidence="2" type="ORF">SAMN02583745_01374</name>
</gene>
<reference evidence="3" key="1">
    <citation type="submission" date="2016-10" db="EMBL/GenBank/DDBJ databases">
        <authorList>
            <person name="Varghese N."/>
            <person name="Submissions S."/>
        </authorList>
    </citation>
    <scope>NUCLEOTIDE SEQUENCE [LARGE SCALE GENOMIC DNA]</scope>
    <source>
        <strain evidence="3">DSM 18579</strain>
    </source>
</reference>
<keyword evidence="1" id="KW-0732">Signal</keyword>
<organism evidence="2 3">
    <name type="scientific">Thorsellia anophelis DSM 18579</name>
    <dbReference type="NCBI Taxonomy" id="1123402"/>
    <lineage>
        <taxon>Bacteria</taxon>
        <taxon>Pseudomonadati</taxon>
        <taxon>Pseudomonadota</taxon>
        <taxon>Gammaproteobacteria</taxon>
        <taxon>Enterobacterales</taxon>
        <taxon>Thorselliaceae</taxon>
        <taxon>Thorsellia</taxon>
    </lineage>
</organism>
<sequence>MLSFLNASKIPIILLCLTALTACSSSNKKIDRAPISKSAPSFDEVVKLQKNNSSADPKIAAARKELLTIAQMIYKNETGENRDNLVYWNPNEPFPSLGIGHFIWYPKGYNASYGDMLPSLIAFYQQNNRKVPKILTSRYAPWKNRSEFEAARKRGEFEELIRFFEETKDVQIVFIYKRLLDSVDKMVASSKKPDHIKKQFTRVMKTKNGLYPLIDYVNFKGEGTKPIKEYNNISWGLQQVLESMNGSNVGRTALSDFSEGCKKTLKARVNNQPSNKKDDVFLPGWLKRCDTYANAHNLI</sequence>
<dbReference type="EMBL" id="FOHV01000008">
    <property type="protein sequence ID" value="SET09488.1"/>
    <property type="molecule type" value="Genomic_DNA"/>
</dbReference>
<evidence type="ECO:0000256" key="1">
    <source>
        <dbReference type="SAM" id="SignalP"/>
    </source>
</evidence>
<accession>A0A1I0BRZ9</accession>
<evidence type="ECO:0000313" key="2">
    <source>
        <dbReference type="EMBL" id="SET09488.1"/>
    </source>
</evidence>
<evidence type="ECO:0008006" key="4">
    <source>
        <dbReference type="Google" id="ProtNLM"/>
    </source>
</evidence>
<name>A0A1I0BRZ9_9GAMM</name>
<dbReference type="STRING" id="1123402.SAMN02583745_01374"/>